<dbReference type="PANTHER" id="PTHR10013:SF0">
    <property type="entry name" value="GENERAL VESICULAR TRANSPORT FACTOR P115"/>
    <property type="match status" value="1"/>
</dbReference>
<evidence type="ECO:0000256" key="3">
    <source>
        <dbReference type="ARBA" id="ARBA00023054"/>
    </source>
</evidence>
<dbReference type="STRING" id="337451.A0A3S3NC50"/>
<evidence type="ECO:0000313" key="7">
    <source>
        <dbReference type="EMBL" id="RWR76735.1"/>
    </source>
</evidence>
<keyword evidence="2" id="KW-0333">Golgi apparatus</keyword>
<evidence type="ECO:0000313" key="8">
    <source>
        <dbReference type="Proteomes" id="UP000283530"/>
    </source>
</evidence>
<dbReference type="SUPFAM" id="SSF48371">
    <property type="entry name" value="ARM repeat"/>
    <property type="match status" value="1"/>
</dbReference>
<dbReference type="FunFam" id="1.25.10.10:FF:000234">
    <property type="entry name" value="Golgin candidate 6"/>
    <property type="match status" value="1"/>
</dbReference>
<dbReference type="Pfam" id="PF04871">
    <property type="entry name" value="Uso1_p115_C"/>
    <property type="match status" value="1"/>
</dbReference>
<dbReference type="Pfam" id="PF04869">
    <property type="entry name" value="Uso1_p115_head"/>
    <property type="match status" value="1"/>
</dbReference>
<comment type="subcellular location">
    <subcellularLocation>
        <location evidence="1">Golgi apparatus</location>
    </subcellularLocation>
</comment>
<feature type="domain" description="Uso1/p115-like vesicle tethering protein C-terminal" evidence="6">
    <location>
        <begin position="801"/>
        <end position="925"/>
    </location>
</feature>
<comment type="caution">
    <text evidence="7">The sequence shown here is derived from an EMBL/GenBank/DDBJ whole genome shotgun (WGS) entry which is preliminary data.</text>
</comment>
<dbReference type="GO" id="GO:0005783">
    <property type="term" value="C:endoplasmic reticulum"/>
    <property type="evidence" value="ECO:0007669"/>
    <property type="project" value="TreeGrafter"/>
</dbReference>
<accession>A0A3S3NC50</accession>
<dbReference type="GO" id="GO:0006886">
    <property type="term" value="P:intracellular protein transport"/>
    <property type="evidence" value="ECO:0007669"/>
    <property type="project" value="InterPro"/>
</dbReference>
<feature type="region of interest" description="Disordered" evidence="4">
    <location>
        <begin position="908"/>
        <end position="933"/>
    </location>
</feature>
<dbReference type="Gene3D" id="1.25.10.10">
    <property type="entry name" value="Leucine-rich Repeat Variant"/>
    <property type="match status" value="1"/>
</dbReference>
<dbReference type="InterPro" id="IPR006955">
    <property type="entry name" value="Uso1_p115_C"/>
</dbReference>
<keyword evidence="8" id="KW-1185">Reference proteome</keyword>
<dbReference type="PANTHER" id="PTHR10013">
    <property type="entry name" value="GENERAL VESICULAR TRANSPORT FACTOR P115"/>
    <property type="match status" value="1"/>
</dbReference>
<organism evidence="7 8">
    <name type="scientific">Cinnamomum micranthum f. kanehirae</name>
    <dbReference type="NCBI Taxonomy" id="337451"/>
    <lineage>
        <taxon>Eukaryota</taxon>
        <taxon>Viridiplantae</taxon>
        <taxon>Streptophyta</taxon>
        <taxon>Embryophyta</taxon>
        <taxon>Tracheophyta</taxon>
        <taxon>Spermatophyta</taxon>
        <taxon>Magnoliopsida</taxon>
        <taxon>Magnoliidae</taxon>
        <taxon>Laurales</taxon>
        <taxon>Lauraceae</taxon>
        <taxon>Cinnamomum</taxon>
    </lineage>
</organism>
<proteinExistence type="predicted"/>
<feature type="region of interest" description="Disordered" evidence="4">
    <location>
        <begin position="761"/>
        <end position="782"/>
    </location>
</feature>
<reference evidence="7 8" key="1">
    <citation type="journal article" date="2019" name="Nat. Plants">
        <title>Stout camphor tree genome fills gaps in understanding of flowering plant genome evolution.</title>
        <authorList>
            <person name="Chaw S.M."/>
            <person name="Liu Y.C."/>
            <person name="Wu Y.W."/>
            <person name="Wang H.Y."/>
            <person name="Lin C.I."/>
            <person name="Wu C.S."/>
            <person name="Ke H.M."/>
            <person name="Chang L.Y."/>
            <person name="Hsu C.Y."/>
            <person name="Yang H.T."/>
            <person name="Sudianto E."/>
            <person name="Hsu M.H."/>
            <person name="Wu K.P."/>
            <person name="Wang L.N."/>
            <person name="Leebens-Mack J.H."/>
            <person name="Tsai I.J."/>
        </authorList>
    </citation>
    <scope>NUCLEOTIDE SEQUENCE [LARGE SCALE GENOMIC DNA]</scope>
    <source>
        <strain evidence="8">cv. Chaw 1501</strain>
        <tissue evidence="7">Young leaves</tissue>
    </source>
</reference>
<dbReference type="InterPro" id="IPR024095">
    <property type="entry name" value="Vesicle_P115"/>
</dbReference>
<evidence type="ECO:0000259" key="5">
    <source>
        <dbReference type="Pfam" id="PF04869"/>
    </source>
</evidence>
<name>A0A3S3NC50_9MAGN</name>
<feature type="domain" description="Vesicle tethering protein Uso1/P115-like head" evidence="5">
    <location>
        <begin position="378"/>
        <end position="699"/>
    </location>
</feature>
<dbReference type="InterPro" id="IPR006953">
    <property type="entry name" value="Vesicle_Uso1_P115_head"/>
</dbReference>
<dbReference type="GO" id="GO:0048211">
    <property type="term" value="P:Golgi vesicle docking"/>
    <property type="evidence" value="ECO:0007669"/>
    <property type="project" value="TreeGrafter"/>
</dbReference>
<keyword evidence="3" id="KW-0175">Coiled coil</keyword>
<gene>
    <name evidence="7" type="ORF">CKAN_00519200</name>
</gene>
<evidence type="ECO:0000256" key="1">
    <source>
        <dbReference type="ARBA" id="ARBA00004555"/>
    </source>
</evidence>
<dbReference type="Proteomes" id="UP000283530">
    <property type="component" value="Unassembled WGS sequence"/>
</dbReference>
<protein>
    <submittedName>
        <fullName evidence="7">Vesicle tethering protein Uso1/P115-like protein</fullName>
    </submittedName>
</protein>
<evidence type="ECO:0000259" key="6">
    <source>
        <dbReference type="Pfam" id="PF04871"/>
    </source>
</evidence>
<dbReference type="GO" id="GO:0006888">
    <property type="term" value="P:endoplasmic reticulum to Golgi vesicle-mediated transport"/>
    <property type="evidence" value="ECO:0007669"/>
    <property type="project" value="TreeGrafter"/>
</dbReference>
<dbReference type="GO" id="GO:0000139">
    <property type="term" value="C:Golgi membrane"/>
    <property type="evidence" value="ECO:0007669"/>
    <property type="project" value="InterPro"/>
</dbReference>
<dbReference type="GO" id="GO:0048280">
    <property type="term" value="P:vesicle fusion with Golgi apparatus"/>
    <property type="evidence" value="ECO:0007669"/>
    <property type="project" value="InterPro"/>
</dbReference>
<sequence length="933" mass="103524">MDFKLGRINLNAVAQGVGGLVFGNESSASNEDSYVERLLDRLSNGVLADDRRAAMTELQSIVAESPAAQLAFGAMGFPVLLTILKEERDDVEMVRGALETLVSALTPIDHVRGPKTEVQPTLMNSDMLSGEMGSISLLLSLLSEDDFYVRYYTLQILTALLSHSPNRLQEAILATPRGITRLMDMLMDREVIRNEALLLLTHLTREAEEIQKIVVFEGAFDKIFSIIKEEGGSEGGVVVQDCLELLNNLLRNNTSNQMLLKETVGFEPLISILKLRQGSVYGFTQQKTVNLLSALNTIGLLLTGDLEIEPAKNNNRLSNQTVLAQKKILDHLLFLGVESKWLPVTVRCSALRCIGNLVLGHPQNLDVLASKVLGEEPHAIPALNSILRVVLWPTCLQEFLAAQYVVKCFCENNKDGQEMLASTMTPQPVSASLTKLEEDVSIPFGSLLLRGLIHRESDGDLETCCRAASVLSHILKDNIHCKERALRVELEASVPSFGPPEPLMHRIVKYLALAASMKNKYDDDEEERFFDGTSYIQPIILRLLVIWLGDCPSAVDSFLDSPAHLPYLLELLSSSSANVCVRGLAALVLGECVLYNSRSSDSGRDAFSIVDAISQKIGLSTYFLRFDEMQKSITLNAVMSAQNHKPLKRSNAASMKEIEDNVENDGINQKEENPVLTLVFDSQFVNFVRRLEVDIRESIVEVFSHPKSKVTVVPAELEQKDEESDRDYIKRLKSFLEKQCYEMQDLLGRNATLAEDLAKVGGGGDSISDQKTNSGRERVQSETLRRDLQEAMQRMETLKSEKAKVEAEASMYRNLASKIESDLKSLSDAYNSLEQANYHLDSEVKALRKGGAGLHQDLEAVRAEAREEAQKESEAELSDLLICLGQEQSKVEKLSNRLAELGEDVDLLLEGIGDDTGLPEEEEEDEEEQEEGH</sequence>
<dbReference type="OrthoDB" id="198977at2759"/>
<dbReference type="InterPro" id="IPR016024">
    <property type="entry name" value="ARM-type_fold"/>
</dbReference>
<evidence type="ECO:0000256" key="4">
    <source>
        <dbReference type="SAM" id="MobiDB-lite"/>
    </source>
</evidence>
<dbReference type="GO" id="GO:0012507">
    <property type="term" value="C:ER to Golgi transport vesicle membrane"/>
    <property type="evidence" value="ECO:0007669"/>
    <property type="project" value="TreeGrafter"/>
</dbReference>
<dbReference type="AlphaFoldDB" id="A0A3S3NC50"/>
<feature type="compositionally biased region" description="Acidic residues" evidence="4">
    <location>
        <begin position="917"/>
        <end position="933"/>
    </location>
</feature>
<evidence type="ECO:0000256" key="2">
    <source>
        <dbReference type="ARBA" id="ARBA00023034"/>
    </source>
</evidence>
<dbReference type="EMBL" id="QPKB01000002">
    <property type="protein sequence ID" value="RWR76735.1"/>
    <property type="molecule type" value="Genomic_DNA"/>
</dbReference>
<dbReference type="GO" id="GO:0005795">
    <property type="term" value="C:Golgi stack"/>
    <property type="evidence" value="ECO:0007669"/>
    <property type="project" value="TreeGrafter"/>
</dbReference>
<dbReference type="InterPro" id="IPR011989">
    <property type="entry name" value="ARM-like"/>
</dbReference>